<dbReference type="Gene3D" id="3.50.50.60">
    <property type="entry name" value="FAD/NAD(P)-binding domain"/>
    <property type="match status" value="2"/>
</dbReference>
<dbReference type="Gene3D" id="3.90.700.10">
    <property type="entry name" value="Succinate dehydrogenase/fumarate reductase flavoprotein, catalytic domain"/>
    <property type="match status" value="1"/>
</dbReference>
<sequence>MASETTATQLHQLPGTGVEPALIAEENSLQWHSAFDVLVVGLGAAGVSAAIEAADRGASVAFIDRFEGGGTTARSGSVMYAGGGTALQKKLGVEDTPDNMFNCLRHEVKDAVSEATLRKFCEDSPSNYDFVTDNGTRYSGKLFPNKTSYPVHGHSLYYSGNELIYTDDAKPAPRGHLADGIKRFTAFGPAFIAPLIKSAIKKGVTPIRKARVTRLIQNSEGTIIGVEAMQVPGGWTGFKHKILSTLASYAQIYFAPAAKGYRKKLFAIERHCAKPIHLRAKGGVILSAGGFILNKEMTEKYLPNFQRALKLGTTGDTGSGIALGVSAGGVAERLGTATAWRFINPPADWPKAALVNLKGQRYVNEAMYGAVIGTRMMAENNGECILIMDKPLFDASIANLNLKTSRFVTWLQAKGAVRMAKSAETLEALAQRMKIEPAALRATIDDYNAAARGDQNDPFGKKPADMREIKQGPFYAINMSAGKGDITSVISLGGLKVCEETGCVVDQNGAHIRGLFAAGRSAIGVASNAYVSGLSIADGVFSGRRAGANAARLAQGRDILTVTPKTTQQSQPA</sequence>
<dbReference type="GO" id="GO:0008202">
    <property type="term" value="P:steroid metabolic process"/>
    <property type="evidence" value="ECO:0007669"/>
    <property type="project" value="UniProtKB-ARBA"/>
</dbReference>
<dbReference type="PANTHER" id="PTHR43400:SF10">
    <property type="entry name" value="3-OXOSTEROID 1-DEHYDROGENASE"/>
    <property type="match status" value="1"/>
</dbReference>
<organism evidence="6 7">
    <name type="scientific">Ketobacter alkanivorans</name>
    <dbReference type="NCBI Taxonomy" id="1917421"/>
    <lineage>
        <taxon>Bacteria</taxon>
        <taxon>Pseudomonadati</taxon>
        <taxon>Pseudomonadota</taxon>
        <taxon>Gammaproteobacteria</taxon>
        <taxon>Pseudomonadales</taxon>
        <taxon>Ketobacteraceae</taxon>
        <taxon>Ketobacter</taxon>
    </lineage>
</organism>
<reference evidence="7" key="1">
    <citation type="submission" date="2017-08" db="EMBL/GenBank/DDBJ databases">
        <title>Direct submision.</title>
        <authorList>
            <person name="Kim S.-J."/>
            <person name="Rhee S.-K."/>
        </authorList>
    </citation>
    <scope>NUCLEOTIDE SEQUENCE [LARGE SCALE GENOMIC DNA]</scope>
    <source>
        <strain evidence="7">GI5</strain>
    </source>
</reference>
<keyword evidence="4" id="KW-0560">Oxidoreductase</keyword>
<evidence type="ECO:0000259" key="5">
    <source>
        <dbReference type="Pfam" id="PF00890"/>
    </source>
</evidence>
<accession>A0A2K9LJK9</accession>
<dbReference type="PRINTS" id="PR00411">
    <property type="entry name" value="PNDRDTASEI"/>
</dbReference>
<dbReference type="InterPro" id="IPR036188">
    <property type="entry name" value="FAD/NAD-bd_sf"/>
</dbReference>
<dbReference type="SUPFAM" id="SSF56425">
    <property type="entry name" value="Succinate dehydrogenase/fumarate reductase flavoprotein, catalytic domain"/>
    <property type="match status" value="1"/>
</dbReference>
<gene>
    <name evidence="6" type="ORF">Kalk_07950</name>
</gene>
<evidence type="ECO:0000313" key="7">
    <source>
        <dbReference type="Proteomes" id="UP000235116"/>
    </source>
</evidence>
<keyword evidence="3" id="KW-0274">FAD</keyword>
<protein>
    <recommendedName>
        <fullName evidence="5">FAD-dependent oxidoreductase 2 FAD-binding domain-containing protein</fullName>
    </recommendedName>
</protein>
<dbReference type="Proteomes" id="UP000235116">
    <property type="component" value="Chromosome"/>
</dbReference>
<evidence type="ECO:0000256" key="1">
    <source>
        <dbReference type="ARBA" id="ARBA00001974"/>
    </source>
</evidence>
<dbReference type="KEGG" id="kak:Kalk_07950"/>
<dbReference type="PANTHER" id="PTHR43400">
    <property type="entry name" value="FUMARATE REDUCTASE"/>
    <property type="match status" value="1"/>
</dbReference>
<dbReference type="InterPro" id="IPR003953">
    <property type="entry name" value="FAD-dep_OxRdtase_2_FAD-bd"/>
</dbReference>
<evidence type="ECO:0000256" key="2">
    <source>
        <dbReference type="ARBA" id="ARBA00022630"/>
    </source>
</evidence>
<comment type="cofactor">
    <cofactor evidence="1">
        <name>FAD</name>
        <dbReference type="ChEBI" id="CHEBI:57692"/>
    </cofactor>
</comment>
<keyword evidence="7" id="KW-1185">Reference proteome</keyword>
<dbReference type="Pfam" id="PF00890">
    <property type="entry name" value="FAD_binding_2"/>
    <property type="match status" value="1"/>
</dbReference>
<feature type="domain" description="FAD-dependent oxidoreductase 2 FAD-binding" evidence="5">
    <location>
        <begin position="36"/>
        <end position="525"/>
    </location>
</feature>
<proteinExistence type="predicted"/>
<dbReference type="OrthoDB" id="337830at2"/>
<evidence type="ECO:0000313" key="6">
    <source>
        <dbReference type="EMBL" id="AUM12351.1"/>
    </source>
</evidence>
<keyword evidence="2" id="KW-0285">Flavoprotein</keyword>
<evidence type="ECO:0000256" key="4">
    <source>
        <dbReference type="ARBA" id="ARBA00023002"/>
    </source>
</evidence>
<name>A0A2K9LJK9_9GAMM</name>
<dbReference type="AlphaFoldDB" id="A0A2K9LJK9"/>
<dbReference type="NCBIfam" id="NF005511">
    <property type="entry name" value="PRK07121.1-4"/>
    <property type="match status" value="1"/>
</dbReference>
<dbReference type="GO" id="GO:0016491">
    <property type="term" value="F:oxidoreductase activity"/>
    <property type="evidence" value="ECO:0007669"/>
    <property type="project" value="UniProtKB-KW"/>
</dbReference>
<dbReference type="InterPro" id="IPR027477">
    <property type="entry name" value="Succ_DH/fumarate_Rdtase_cat_sf"/>
</dbReference>
<dbReference type="SUPFAM" id="SSF51905">
    <property type="entry name" value="FAD/NAD(P)-binding domain"/>
    <property type="match status" value="1"/>
</dbReference>
<dbReference type="RefSeq" id="WP_101893687.1">
    <property type="nucleotide sequence ID" value="NZ_CP022684.1"/>
</dbReference>
<dbReference type="EMBL" id="CP022684">
    <property type="protein sequence ID" value="AUM12351.1"/>
    <property type="molecule type" value="Genomic_DNA"/>
</dbReference>
<dbReference type="InterPro" id="IPR050315">
    <property type="entry name" value="FAD-oxidoreductase_2"/>
</dbReference>
<evidence type="ECO:0000256" key="3">
    <source>
        <dbReference type="ARBA" id="ARBA00022827"/>
    </source>
</evidence>